<reference evidence="2 3" key="1">
    <citation type="journal article" date="2018" name="New Phytol.">
        <title>Comparative genomics and transcriptomics depict ericoid mycorrhizal fungi as versatile saprotrophs and plant mutualists.</title>
        <authorList>
            <person name="Martino E."/>
            <person name="Morin E."/>
            <person name="Grelet G.A."/>
            <person name="Kuo A."/>
            <person name="Kohler A."/>
            <person name="Daghino S."/>
            <person name="Barry K.W."/>
            <person name="Cichocki N."/>
            <person name="Clum A."/>
            <person name="Dockter R.B."/>
            <person name="Hainaut M."/>
            <person name="Kuo R.C."/>
            <person name="LaButti K."/>
            <person name="Lindahl B.D."/>
            <person name="Lindquist E.A."/>
            <person name="Lipzen A."/>
            <person name="Khouja H.R."/>
            <person name="Magnuson J."/>
            <person name="Murat C."/>
            <person name="Ohm R.A."/>
            <person name="Singer S.W."/>
            <person name="Spatafora J.W."/>
            <person name="Wang M."/>
            <person name="Veneault-Fourrey C."/>
            <person name="Henrissat B."/>
            <person name="Grigoriev I.V."/>
            <person name="Martin F.M."/>
            <person name="Perotto S."/>
        </authorList>
    </citation>
    <scope>NUCLEOTIDE SEQUENCE [LARGE SCALE GENOMIC DNA]</scope>
    <source>
        <strain evidence="2 3">ATCC 22711</strain>
    </source>
</reference>
<dbReference type="InParanoid" id="A0A2T3B344"/>
<evidence type="ECO:0000313" key="3">
    <source>
        <dbReference type="Proteomes" id="UP000241818"/>
    </source>
</evidence>
<organism evidence="2 3">
    <name type="scientific">Amorphotheca resinae ATCC 22711</name>
    <dbReference type="NCBI Taxonomy" id="857342"/>
    <lineage>
        <taxon>Eukaryota</taxon>
        <taxon>Fungi</taxon>
        <taxon>Dikarya</taxon>
        <taxon>Ascomycota</taxon>
        <taxon>Pezizomycotina</taxon>
        <taxon>Leotiomycetes</taxon>
        <taxon>Helotiales</taxon>
        <taxon>Amorphothecaceae</taxon>
        <taxon>Amorphotheca</taxon>
    </lineage>
</organism>
<dbReference type="RefSeq" id="XP_024721311.1">
    <property type="nucleotide sequence ID" value="XM_024863821.1"/>
</dbReference>
<dbReference type="AlphaFoldDB" id="A0A2T3B344"/>
<dbReference type="EMBL" id="KZ679010">
    <property type="protein sequence ID" value="PSS20041.1"/>
    <property type="molecule type" value="Genomic_DNA"/>
</dbReference>
<keyword evidence="3" id="KW-1185">Reference proteome</keyword>
<evidence type="ECO:0000313" key="2">
    <source>
        <dbReference type="EMBL" id="PSS20041.1"/>
    </source>
</evidence>
<evidence type="ECO:0000256" key="1">
    <source>
        <dbReference type="SAM" id="MobiDB-lite"/>
    </source>
</evidence>
<dbReference type="GeneID" id="36571902"/>
<accession>A0A2T3B344</accession>
<dbReference type="Proteomes" id="UP000241818">
    <property type="component" value="Unassembled WGS sequence"/>
</dbReference>
<name>A0A2T3B344_AMORE</name>
<gene>
    <name evidence="2" type="ORF">M430DRAFT_18223</name>
</gene>
<feature type="region of interest" description="Disordered" evidence="1">
    <location>
        <begin position="1"/>
        <end position="82"/>
    </location>
</feature>
<protein>
    <submittedName>
        <fullName evidence="2">Uncharacterized protein</fullName>
    </submittedName>
</protein>
<proteinExistence type="predicted"/>
<sequence length="93" mass="10204">MCSIPADRAAVHTGGVQQSTSSYDKARIRSPLPSSIVGKFYPGPSNRFEPQRKHGNEVHGVPNSRSAVTGREQADISSHRSRPVLESIDFWTD</sequence>